<keyword evidence="1" id="KW-0472">Membrane</keyword>
<evidence type="ECO:0008006" key="4">
    <source>
        <dbReference type="Google" id="ProtNLM"/>
    </source>
</evidence>
<comment type="caution">
    <text evidence="2">The sequence shown here is derived from an EMBL/GenBank/DDBJ whole genome shotgun (WGS) entry which is preliminary data.</text>
</comment>
<feature type="transmembrane region" description="Helical" evidence="1">
    <location>
        <begin position="134"/>
        <end position="157"/>
    </location>
</feature>
<feature type="transmembrane region" description="Helical" evidence="1">
    <location>
        <begin position="225"/>
        <end position="249"/>
    </location>
</feature>
<feature type="transmembrane region" description="Helical" evidence="1">
    <location>
        <begin position="514"/>
        <end position="533"/>
    </location>
</feature>
<evidence type="ECO:0000313" key="3">
    <source>
        <dbReference type="Proteomes" id="UP000319908"/>
    </source>
</evidence>
<accession>A0A5C6C9D1</accession>
<feature type="transmembrane region" description="Helical" evidence="1">
    <location>
        <begin position="12"/>
        <end position="34"/>
    </location>
</feature>
<keyword evidence="3" id="KW-1185">Reference proteome</keyword>
<dbReference type="Proteomes" id="UP000319908">
    <property type="component" value="Unassembled WGS sequence"/>
</dbReference>
<dbReference type="OrthoDB" id="251120at2"/>
<evidence type="ECO:0000256" key="1">
    <source>
        <dbReference type="SAM" id="Phobius"/>
    </source>
</evidence>
<feature type="transmembrane region" description="Helical" evidence="1">
    <location>
        <begin position="454"/>
        <end position="473"/>
    </location>
</feature>
<dbReference type="RefSeq" id="WP_146406670.1">
    <property type="nucleotide sequence ID" value="NZ_SJPU01000001.1"/>
</dbReference>
<proteinExistence type="predicted"/>
<evidence type="ECO:0000313" key="2">
    <source>
        <dbReference type="EMBL" id="TWU19974.1"/>
    </source>
</evidence>
<protein>
    <recommendedName>
        <fullName evidence="4">Glycosyltransferase RgtA/B/C/D-like domain-containing protein</fullName>
    </recommendedName>
</protein>
<sequence>MQKHEKPRSQRLEMHGILIVIALTLVAGRIATVINPEGDAAFLSANDRSRWVSVAALVEKHTFEIDELISIRTARGHYLWNTIDKVRHIGSDGRLHYYSSKPTLLTTMVAGVYWGVHKVTGLKLTEHPIYMTRLLLLLINLPLLALFLVTMTLSIELSSAADFAKRIAVICSCFATMLTPFAISLNNHLFAAAATSLTLYLYLRATEKIFDSFAGLTYRPTFLPWAVAGASAAFAVACELPALSMFVLWAVLFGLLARRSIVGFSLGAAVVAIGIFGTNYWAHDTWKTPYAHRNDGAVIDQFSWSGPSPGDGQHETNTSLERELRQLNSIADAESISMRRLGAGQSNGEGGFEVIAEFDGEKQSVQRQWKVRRETNEPKGNWELVEWDDWYDYPGSYWRTGQRAGVDRGEPSRVAYAFQASLGYYGLFSLTPIWLLVPAGLWQRITSGPRDRRYLAAAILLSSLVCFAFYVARPEIDRNYGGVSVCFRWMLWFTPLWVYAIVTKIDRCGETGRGRLLIVGLMAASIFSVATSLDSPWQNPWLYRFASFLHWIS</sequence>
<feature type="transmembrane region" description="Helical" evidence="1">
    <location>
        <begin position="422"/>
        <end position="442"/>
    </location>
</feature>
<dbReference type="EMBL" id="SJPU01000001">
    <property type="protein sequence ID" value="TWU19974.1"/>
    <property type="molecule type" value="Genomic_DNA"/>
</dbReference>
<feature type="transmembrane region" description="Helical" evidence="1">
    <location>
        <begin position="261"/>
        <end position="282"/>
    </location>
</feature>
<feature type="transmembrane region" description="Helical" evidence="1">
    <location>
        <begin position="163"/>
        <end position="182"/>
    </location>
</feature>
<organism evidence="2 3">
    <name type="scientific">Allorhodopirellula heiligendammensis</name>
    <dbReference type="NCBI Taxonomy" id="2714739"/>
    <lineage>
        <taxon>Bacteria</taxon>
        <taxon>Pseudomonadati</taxon>
        <taxon>Planctomycetota</taxon>
        <taxon>Planctomycetia</taxon>
        <taxon>Pirellulales</taxon>
        <taxon>Pirellulaceae</taxon>
        <taxon>Allorhodopirellula</taxon>
    </lineage>
</organism>
<dbReference type="AlphaFoldDB" id="A0A5C6C9D1"/>
<reference evidence="2 3" key="1">
    <citation type="journal article" date="2020" name="Antonie Van Leeuwenhoek">
        <title>Rhodopirellula heiligendammensis sp. nov., Rhodopirellula pilleata sp. nov., and Rhodopirellula solitaria sp. nov. isolated from natural or artificial marine surfaces in Northern Germany and California, USA, and emended description of the genus Rhodopirellula.</title>
        <authorList>
            <person name="Kallscheuer N."/>
            <person name="Wiegand S."/>
            <person name="Jogler M."/>
            <person name="Boedeker C."/>
            <person name="Peeters S.H."/>
            <person name="Rast P."/>
            <person name="Heuer A."/>
            <person name="Jetten M.S.M."/>
            <person name="Rohde M."/>
            <person name="Jogler C."/>
        </authorList>
    </citation>
    <scope>NUCLEOTIDE SEQUENCE [LARGE SCALE GENOMIC DNA]</scope>
    <source>
        <strain evidence="2 3">Poly21</strain>
    </source>
</reference>
<feature type="transmembrane region" description="Helical" evidence="1">
    <location>
        <begin position="479"/>
        <end position="502"/>
    </location>
</feature>
<keyword evidence="1" id="KW-0812">Transmembrane</keyword>
<name>A0A5C6C9D1_9BACT</name>
<keyword evidence="1" id="KW-1133">Transmembrane helix</keyword>
<gene>
    <name evidence="2" type="ORF">Poly21_21530</name>
</gene>